<dbReference type="HAMAP" id="MF_00037">
    <property type="entry name" value="MurB"/>
    <property type="match status" value="1"/>
</dbReference>
<protein>
    <recommendedName>
        <fullName evidence="17">UDP-N-acetylenolpyruvoylglucosamine reductase</fullName>
        <ecNumber evidence="17">1.3.1.98</ecNumber>
    </recommendedName>
    <alternativeName>
        <fullName evidence="17">UDP-N-acetylmuramate dehydrogenase</fullName>
    </alternativeName>
</protein>
<keyword evidence="12 17" id="KW-0573">Peptidoglycan synthesis</keyword>
<dbReference type="GO" id="GO:0008360">
    <property type="term" value="P:regulation of cell shape"/>
    <property type="evidence" value="ECO:0007669"/>
    <property type="project" value="UniProtKB-KW"/>
</dbReference>
<sequence length="408" mass="43875">MKNADEGQTPSFADITTIHIGGRIKKFIQPRSRADLISALIDADSTGQPLCVIGGGSNMLVSDSDFEGTVIRDARRSVSILDEATPAEPGKPKIVHVEAEAGVNWDDFVSYTVRMGLAGVEGLSGIPGTVGASVVQNIGAYGQEVATSVDSVQVWDRQDKKVRNFVGTDLSFGYRTSLLKKTMYRDQAEGTNQRIPSPYFPTPQYVVLSVTFALTHSQTGVVGMSQLAKALGVDLGERMGTQEIRNTVLSIRASKGMVEDPARYRNPWMRGTKMTENLGDSGSEFEPDSALVHDQWSCGSFFVNPVIPAKLADSQLPADAPRFPAALPDGGAGIKTSAAWLIDHAGFHKGFTLNGRAAVSSRHTLALTNRGKASSKDMVELAQTIQEEVRKNFGIDLVPEPVFVGFSD</sequence>
<dbReference type="GO" id="GO:0071949">
    <property type="term" value="F:FAD binding"/>
    <property type="evidence" value="ECO:0007669"/>
    <property type="project" value="InterPro"/>
</dbReference>
<dbReference type="GO" id="GO:0009252">
    <property type="term" value="P:peptidoglycan biosynthetic process"/>
    <property type="evidence" value="ECO:0007669"/>
    <property type="project" value="UniProtKB-UniRule"/>
</dbReference>
<evidence type="ECO:0000256" key="11">
    <source>
        <dbReference type="ARBA" id="ARBA00022960"/>
    </source>
</evidence>
<dbReference type="GO" id="GO:0071555">
    <property type="term" value="P:cell wall organization"/>
    <property type="evidence" value="ECO:0007669"/>
    <property type="project" value="UniProtKB-KW"/>
</dbReference>
<dbReference type="InterPro" id="IPR036635">
    <property type="entry name" value="MurB_C_sf"/>
</dbReference>
<dbReference type="GO" id="GO:0005829">
    <property type="term" value="C:cytosol"/>
    <property type="evidence" value="ECO:0007669"/>
    <property type="project" value="TreeGrafter"/>
</dbReference>
<dbReference type="PANTHER" id="PTHR21071">
    <property type="entry name" value="UDP-N-ACETYLENOLPYRUVOYLGLUCOSAMINE REDUCTASE"/>
    <property type="match status" value="1"/>
</dbReference>
<comment type="function">
    <text evidence="2 17">Cell wall formation.</text>
</comment>
<dbReference type="GO" id="GO:0051301">
    <property type="term" value="P:cell division"/>
    <property type="evidence" value="ECO:0007669"/>
    <property type="project" value="UniProtKB-KW"/>
</dbReference>
<comment type="cofactor">
    <cofactor evidence="1 17">
        <name>FAD</name>
        <dbReference type="ChEBI" id="CHEBI:57692"/>
    </cofactor>
</comment>
<dbReference type="HOGENOM" id="CLU_035304_0_1_11"/>
<evidence type="ECO:0000256" key="16">
    <source>
        <dbReference type="ARBA" id="ARBA00048914"/>
    </source>
</evidence>
<feature type="active site" description="Proton donor" evidence="17">
    <location>
        <position position="300"/>
    </location>
</feature>
<dbReference type="InterPro" id="IPR016167">
    <property type="entry name" value="FAD-bd_PCMH_sub1"/>
</dbReference>
<comment type="pathway">
    <text evidence="4 17">Cell wall biogenesis; peptidoglycan biosynthesis.</text>
</comment>
<dbReference type="eggNOG" id="COG0812">
    <property type="taxonomic scope" value="Bacteria"/>
</dbReference>
<dbReference type="Proteomes" id="UP000005777">
    <property type="component" value="Unassembled WGS sequence"/>
</dbReference>
<evidence type="ECO:0000256" key="6">
    <source>
        <dbReference type="ARBA" id="ARBA00022490"/>
    </source>
</evidence>
<dbReference type="EMBL" id="ADCX01000002">
    <property type="protein sequence ID" value="EFG26730.1"/>
    <property type="molecule type" value="Genomic_DNA"/>
</dbReference>
<keyword evidence="7 17" id="KW-0132">Cell division</keyword>
<comment type="caution">
    <text evidence="19">The sequence shown here is derived from an EMBL/GenBank/DDBJ whole genome shotgun (WGS) entry which is preliminary data.</text>
</comment>
<dbReference type="Gene3D" id="3.90.78.10">
    <property type="entry name" value="UDP-N-acetylenolpyruvoylglucosamine reductase, C-terminal domain"/>
    <property type="match status" value="1"/>
</dbReference>
<evidence type="ECO:0000256" key="5">
    <source>
        <dbReference type="ARBA" id="ARBA00010485"/>
    </source>
</evidence>
<dbReference type="InterPro" id="IPR016166">
    <property type="entry name" value="FAD-bd_PCMH"/>
</dbReference>
<dbReference type="AlphaFoldDB" id="W5IIN6"/>
<reference evidence="19 20" key="1">
    <citation type="submission" date="2012-01" db="EMBL/GenBank/DDBJ databases">
        <title>The Genome Sequence of Scardovia inopinata F0304.</title>
        <authorList>
            <consortium name="The Broad Institute Genome Sequencing Platform"/>
            <person name="Earl A."/>
            <person name="Ward D."/>
            <person name="Feldgarden M."/>
            <person name="Gevers D."/>
            <person name="Izard J."/>
            <person name="Baranova O.V."/>
            <person name="Blanton J.M."/>
            <person name="Tanner A.C."/>
            <person name="Dewhirst F.E."/>
            <person name="Young S.K."/>
            <person name="Zeng Q."/>
            <person name="Gargeya S."/>
            <person name="Fitzgerald M."/>
            <person name="Haas B."/>
            <person name="Abouelleil A."/>
            <person name="Alvarado L."/>
            <person name="Arachchi H.M."/>
            <person name="Berlin A."/>
            <person name="Chapman S.B."/>
            <person name="Gearin G."/>
            <person name="Goldberg J."/>
            <person name="Griggs A."/>
            <person name="Gujja S."/>
            <person name="Hansen M."/>
            <person name="Heiman D."/>
            <person name="Howarth C."/>
            <person name="Larimer J."/>
            <person name="Lui A."/>
            <person name="MacDonald P.J."/>
            <person name="McCowen C."/>
            <person name="Montmayeur A."/>
            <person name="Murphy C."/>
            <person name="Neiman D."/>
            <person name="Pearson M."/>
            <person name="Priest M."/>
            <person name="Roberts A."/>
            <person name="Saif S."/>
            <person name="Shea T."/>
            <person name="Sisk P."/>
            <person name="Stolte C."/>
            <person name="Sykes S."/>
            <person name="Wortman J."/>
            <person name="Nusbaum C."/>
            <person name="Birren B."/>
        </authorList>
    </citation>
    <scope>NUCLEOTIDE SEQUENCE [LARGE SCALE GENOMIC DNA]</scope>
    <source>
        <strain evidence="19 20">F0304</strain>
    </source>
</reference>
<keyword evidence="9 17" id="KW-0274">FAD</keyword>
<keyword evidence="6 17" id="KW-0963">Cytoplasm</keyword>
<evidence type="ECO:0000313" key="19">
    <source>
        <dbReference type="EMBL" id="EFG26730.1"/>
    </source>
</evidence>
<evidence type="ECO:0000256" key="1">
    <source>
        <dbReference type="ARBA" id="ARBA00001974"/>
    </source>
</evidence>
<keyword evidence="13 17" id="KW-0560">Oxidoreductase</keyword>
<dbReference type="SUPFAM" id="SSF56194">
    <property type="entry name" value="Uridine diphospho-N-Acetylenolpyruvylglucosamine reductase, MurB, C-terminal domain"/>
    <property type="match status" value="1"/>
</dbReference>
<evidence type="ECO:0000259" key="18">
    <source>
        <dbReference type="PROSITE" id="PS51387"/>
    </source>
</evidence>
<keyword evidence="11 17" id="KW-0133">Cell shape</keyword>
<feature type="active site" evidence="17">
    <location>
        <position position="400"/>
    </location>
</feature>
<evidence type="ECO:0000256" key="4">
    <source>
        <dbReference type="ARBA" id="ARBA00004752"/>
    </source>
</evidence>
<accession>W5IIN6</accession>
<dbReference type="PANTHER" id="PTHR21071:SF4">
    <property type="entry name" value="UDP-N-ACETYLENOLPYRUVOYLGLUCOSAMINE REDUCTASE"/>
    <property type="match status" value="1"/>
</dbReference>
<dbReference type="Pfam" id="PF01565">
    <property type="entry name" value="FAD_binding_4"/>
    <property type="match status" value="1"/>
</dbReference>
<dbReference type="Pfam" id="PF02873">
    <property type="entry name" value="MurB_C"/>
    <property type="match status" value="1"/>
</dbReference>
<dbReference type="UniPathway" id="UPA00219"/>
<comment type="similarity">
    <text evidence="5 17">Belongs to the MurB family.</text>
</comment>
<evidence type="ECO:0000256" key="2">
    <source>
        <dbReference type="ARBA" id="ARBA00003921"/>
    </source>
</evidence>
<keyword evidence="8 17" id="KW-0285">Flavoprotein</keyword>
<dbReference type="EC" id="1.3.1.98" evidence="17"/>
<evidence type="ECO:0000256" key="13">
    <source>
        <dbReference type="ARBA" id="ARBA00023002"/>
    </source>
</evidence>
<comment type="catalytic activity">
    <reaction evidence="16 17">
        <text>UDP-N-acetyl-alpha-D-muramate + NADP(+) = UDP-N-acetyl-3-O-(1-carboxyvinyl)-alpha-D-glucosamine + NADPH + H(+)</text>
        <dbReference type="Rhea" id="RHEA:12248"/>
        <dbReference type="ChEBI" id="CHEBI:15378"/>
        <dbReference type="ChEBI" id="CHEBI:57783"/>
        <dbReference type="ChEBI" id="CHEBI:58349"/>
        <dbReference type="ChEBI" id="CHEBI:68483"/>
        <dbReference type="ChEBI" id="CHEBI:70757"/>
        <dbReference type="EC" id="1.3.1.98"/>
    </reaction>
</comment>
<comment type="subcellular location">
    <subcellularLocation>
        <location evidence="3 17">Cytoplasm</location>
    </subcellularLocation>
</comment>
<dbReference type="Gene3D" id="3.30.465.10">
    <property type="match status" value="1"/>
</dbReference>
<dbReference type="InterPro" id="IPR003170">
    <property type="entry name" value="MurB"/>
</dbReference>
<dbReference type="GO" id="GO:0008762">
    <property type="term" value="F:UDP-N-acetylmuramate dehydrogenase activity"/>
    <property type="evidence" value="ECO:0007669"/>
    <property type="project" value="UniProtKB-UniRule"/>
</dbReference>
<evidence type="ECO:0000256" key="10">
    <source>
        <dbReference type="ARBA" id="ARBA00022857"/>
    </source>
</evidence>
<feature type="active site" evidence="17">
    <location>
        <position position="175"/>
    </location>
</feature>
<dbReference type="InterPro" id="IPR016169">
    <property type="entry name" value="FAD-bd_PCMH_sub2"/>
</dbReference>
<dbReference type="SUPFAM" id="SSF56176">
    <property type="entry name" value="FAD-binding/transporter-associated domain-like"/>
    <property type="match status" value="1"/>
</dbReference>
<evidence type="ECO:0000313" key="20">
    <source>
        <dbReference type="Proteomes" id="UP000005777"/>
    </source>
</evidence>
<keyword evidence="20" id="KW-1185">Reference proteome</keyword>
<organism evidence="19 20">
    <name type="scientific">Scardovia inopinata F0304</name>
    <dbReference type="NCBI Taxonomy" id="641146"/>
    <lineage>
        <taxon>Bacteria</taxon>
        <taxon>Bacillati</taxon>
        <taxon>Actinomycetota</taxon>
        <taxon>Actinomycetes</taxon>
        <taxon>Bifidobacteriales</taxon>
        <taxon>Bifidobacteriaceae</taxon>
        <taxon>Scardovia</taxon>
    </lineage>
</organism>
<dbReference type="PROSITE" id="PS51387">
    <property type="entry name" value="FAD_PCMH"/>
    <property type="match status" value="1"/>
</dbReference>
<feature type="domain" description="FAD-binding PCMH-type" evidence="18">
    <location>
        <begin position="20"/>
        <end position="205"/>
    </location>
</feature>
<proteinExistence type="inferred from homology"/>
<evidence type="ECO:0000256" key="9">
    <source>
        <dbReference type="ARBA" id="ARBA00022827"/>
    </source>
</evidence>
<name>W5IIN6_SCAIO</name>
<evidence type="ECO:0000256" key="8">
    <source>
        <dbReference type="ARBA" id="ARBA00022630"/>
    </source>
</evidence>
<dbReference type="RefSeq" id="WP_006292713.1">
    <property type="nucleotide sequence ID" value="NZ_GG770225.1"/>
</dbReference>
<dbReference type="InterPro" id="IPR011601">
    <property type="entry name" value="MurB_C"/>
</dbReference>
<evidence type="ECO:0000256" key="17">
    <source>
        <dbReference type="HAMAP-Rule" id="MF_00037"/>
    </source>
</evidence>
<evidence type="ECO:0000256" key="12">
    <source>
        <dbReference type="ARBA" id="ARBA00022984"/>
    </source>
</evidence>
<dbReference type="InterPro" id="IPR006094">
    <property type="entry name" value="Oxid_FAD_bind_N"/>
</dbReference>
<evidence type="ECO:0000256" key="15">
    <source>
        <dbReference type="ARBA" id="ARBA00023316"/>
    </source>
</evidence>
<keyword evidence="10 17" id="KW-0521">NADP</keyword>
<keyword evidence="15 17" id="KW-0961">Cell wall biogenesis/degradation</keyword>
<evidence type="ECO:0000256" key="14">
    <source>
        <dbReference type="ARBA" id="ARBA00023306"/>
    </source>
</evidence>
<dbReference type="InterPro" id="IPR036318">
    <property type="entry name" value="FAD-bd_PCMH-like_sf"/>
</dbReference>
<gene>
    <name evidence="17" type="primary">murB</name>
    <name evidence="19" type="ORF">HMPREF9020_00357</name>
</gene>
<keyword evidence="14 17" id="KW-0131">Cell cycle</keyword>
<evidence type="ECO:0000256" key="7">
    <source>
        <dbReference type="ARBA" id="ARBA00022618"/>
    </source>
</evidence>
<evidence type="ECO:0000256" key="3">
    <source>
        <dbReference type="ARBA" id="ARBA00004496"/>
    </source>
</evidence>
<dbReference type="Gene3D" id="3.30.43.10">
    <property type="entry name" value="Uridine Diphospho-n-acetylenolpyruvylglucosamine Reductase, domain 2"/>
    <property type="match status" value="1"/>
</dbReference>